<dbReference type="SUPFAM" id="SSF56281">
    <property type="entry name" value="Metallo-hydrolase/oxidoreductase"/>
    <property type="match status" value="1"/>
</dbReference>
<gene>
    <name evidence="1" type="primary">gloB</name>
    <name evidence="1" type="ORF">OJF2_37550</name>
</gene>
<dbReference type="PANTHER" id="PTHR30619">
    <property type="entry name" value="DNA INTERNALIZATION/COMPETENCE PROTEIN COMEC/REC2"/>
    <property type="match status" value="1"/>
</dbReference>
<dbReference type="Gene3D" id="3.60.15.10">
    <property type="entry name" value="Ribonuclease Z/Hydroxyacylglutathione hydrolase-like"/>
    <property type="match status" value="1"/>
</dbReference>
<keyword evidence="1" id="KW-0378">Hydrolase</keyword>
<organism evidence="1 2">
    <name type="scientific">Aquisphaera giovannonii</name>
    <dbReference type="NCBI Taxonomy" id="406548"/>
    <lineage>
        <taxon>Bacteria</taxon>
        <taxon>Pseudomonadati</taxon>
        <taxon>Planctomycetota</taxon>
        <taxon>Planctomycetia</taxon>
        <taxon>Isosphaerales</taxon>
        <taxon>Isosphaeraceae</taxon>
        <taxon>Aquisphaera</taxon>
    </lineage>
</organism>
<dbReference type="Proteomes" id="UP000324233">
    <property type="component" value="Chromosome"/>
</dbReference>
<dbReference type="EMBL" id="CP042997">
    <property type="protein sequence ID" value="QEH35208.1"/>
    <property type="molecule type" value="Genomic_DNA"/>
</dbReference>
<dbReference type="GO" id="GO:0004416">
    <property type="term" value="F:hydroxyacylglutathione hydrolase activity"/>
    <property type="evidence" value="ECO:0007669"/>
    <property type="project" value="UniProtKB-EC"/>
</dbReference>
<dbReference type="OrthoDB" id="9761531at2"/>
<keyword evidence="2" id="KW-1185">Reference proteome</keyword>
<dbReference type="PANTHER" id="PTHR30619:SF1">
    <property type="entry name" value="RECOMBINATION PROTEIN 2"/>
    <property type="match status" value="1"/>
</dbReference>
<dbReference type="KEGG" id="agv:OJF2_37550"/>
<dbReference type="AlphaFoldDB" id="A0A5B9W3P1"/>
<dbReference type="RefSeq" id="WP_148595038.1">
    <property type="nucleotide sequence ID" value="NZ_CP042997.1"/>
</dbReference>
<name>A0A5B9W3P1_9BACT</name>
<sequence length="370" mass="40454">MPKTLRVRIFDVGEGNTIAGILPGGQRAFIVDIFEAEPILRFLEEEGITEVVLFLSHSDLDHIKGVKDFLADFQPPRSILGIFFNRDRIKVGAGKTYKSTLQLIGSVSQRESDRNARYLRAEFNTNLNEITRYDDLFGPNVRARVIHPAPHHQDSLIDTDTNEASGVLVIEHQFANGTVKKIMLAADVQLTGVALMLKQAAAGSLGADVLKFPHHGAWPTARPGAKAVGVDRKGMDDFLRAVSPRSVVLSVGFNNPHRHVRAELFESLKQYHDDTNNLESLKCTQFTPTCFGSETLPKDGELARPHCAGDVEIWTGEGIGSDGLEVVTVPNSHPDRVALIHQSGTARCGFVPDIQKKLAGVNRSTSPPAS</sequence>
<evidence type="ECO:0000313" key="1">
    <source>
        <dbReference type="EMBL" id="QEH35208.1"/>
    </source>
</evidence>
<reference evidence="1 2" key="1">
    <citation type="submission" date="2019-08" db="EMBL/GenBank/DDBJ databases">
        <title>Deep-cultivation of Planctomycetes and their phenomic and genomic characterization uncovers novel biology.</title>
        <authorList>
            <person name="Wiegand S."/>
            <person name="Jogler M."/>
            <person name="Boedeker C."/>
            <person name="Pinto D."/>
            <person name="Vollmers J."/>
            <person name="Rivas-Marin E."/>
            <person name="Kohn T."/>
            <person name="Peeters S.H."/>
            <person name="Heuer A."/>
            <person name="Rast P."/>
            <person name="Oberbeckmann S."/>
            <person name="Bunk B."/>
            <person name="Jeske O."/>
            <person name="Meyerdierks A."/>
            <person name="Storesund J.E."/>
            <person name="Kallscheuer N."/>
            <person name="Luecker S."/>
            <person name="Lage O.M."/>
            <person name="Pohl T."/>
            <person name="Merkel B.J."/>
            <person name="Hornburger P."/>
            <person name="Mueller R.-W."/>
            <person name="Bruemmer F."/>
            <person name="Labrenz M."/>
            <person name="Spormann A.M."/>
            <person name="Op den Camp H."/>
            <person name="Overmann J."/>
            <person name="Amann R."/>
            <person name="Jetten M.S.M."/>
            <person name="Mascher T."/>
            <person name="Medema M.H."/>
            <person name="Devos D.P."/>
            <person name="Kaster A.-K."/>
            <person name="Ovreas L."/>
            <person name="Rohde M."/>
            <person name="Galperin M.Y."/>
            <person name="Jogler C."/>
        </authorList>
    </citation>
    <scope>NUCLEOTIDE SEQUENCE [LARGE SCALE GENOMIC DNA]</scope>
    <source>
        <strain evidence="1 2">OJF2</strain>
    </source>
</reference>
<dbReference type="InterPro" id="IPR036866">
    <property type="entry name" value="RibonucZ/Hydroxyglut_hydro"/>
</dbReference>
<dbReference type="EC" id="3.1.2.6" evidence="1"/>
<proteinExistence type="predicted"/>
<dbReference type="InterPro" id="IPR052159">
    <property type="entry name" value="Competence_DNA_uptake"/>
</dbReference>
<accession>A0A5B9W3P1</accession>
<protein>
    <submittedName>
        <fullName evidence="1">Hydroxyacylglutathione hydrolase</fullName>
        <ecNumber evidence="1">3.1.2.6</ecNumber>
    </submittedName>
</protein>
<evidence type="ECO:0000313" key="2">
    <source>
        <dbReference type="Proteomes" id="UP000324233"/>
    </source>
</evidence>